<keyword evidence="3" id="KW-1185">Reference proteome</keyword>
<evidence type="ECO:0000256" key="1">
    <source>
        <dbReference type="SAM" id="MobiDB-lite"/>
    </source>
</evidence>
<dbReference type="EMBL" id="BGZK01000325">
    <property type="protein sequence ID" value="GBP36915.1"/>
    <property type="molecule type" value="Genomic_DNA"/>
</dbReference>
<protein>
    <submittedName>
        <fullName evidence="2">Uncharacterized protein</fullName>
    </submittedName>
</protein>
<dbReference type="Proteomes" id="UP000299102">
    <property type="component" value="Unassembled WGS sequence"/>
</dbReference>
<evidence type="ECO:0000313" key="2">
    <source>
        <dbReference type="EMBL" id="GBP36915.1"/>
    </source>
</evidence>
<gene>
    <name evidence="2" type="ORF">EVAR_23217_1</name>
</gene>
<sequence>MSSAPRRLAENGILQDMNRAEIASKNRRRRMRLKQCETNEKARNSSSPRSLEVKIFSEERYSVTRSRDRIMLGFYPLKILPWGDDILLKAMQIFYGFVRCGQGAAGSCRYTNIACR</sequence>
<organism evidence="2 3">
    <name type="scientific">Eumeta variegata</name>
    <name type="common">Bagworm moth</name>
    <name type="synonym">Eumeta japonica</name>
    <dbReference type="NCBI Taxonomy" id="151549"/>
    <lineage>
        <taxon>Eukaryota</taxon>
        <taxon>Metazoa</taxon>
        <taxon>Ecdysozoa</taxon>
        <taxon>Arthropoda</taxon>
        <taxon>Hexapoda</taxon>
        <taxon>Insecta</taxon>
        <taxon>Pterygota</taxon>
        <taxon>Neoptera</taxon>
        <taxon>Endopterygota</taxon>
        <taxon>Lepidoptera</taxon>
        <taxon>Glossata</taxon>
        <taxon>Ditrysia</taxon>
        <taxon>Tineoidea</taxon>
        <taxon>Psychidae</taxon>
        <taxon>Oiketicinae</taxon>
        <taxon>Eumeta</taxon>
    </lineage>
</organism>
<evidence type="ECO:0000313" key="3">
    <source>
        <dbReference type="Proteomes" id="UP000299102"/>
    </source>
</evidence>
<accession>A0A4C1VGR5</accession>
<comment type="caution">
    <text evidence="2">The sequence shown here is derived from an EMBL/GenBank/DDBJ whole genome shotgun (WGS) entry which is preliminary data.</text>
</comment>
<proteinExistence type="predicted"/>
<feature type="compositionally biased region" description="Basic and acidic residues" evidence="1">
    <location>
        <begin position="34"/>
        <end position="43"/>
    </location>
</feature>
<name>A0A4C1VGR5_EUMVA</name>
<feature type="region of interest" description="Disordered" evidence="1">
    <location>
        <begin position="28"/>
        <end position="49"/>
    </location>
</feature>
<reference evidence="2 3" key="1">
    <citation type="journal article" date="2019" name="Commun. Biol.">
        <title>The bagworm genome reveals a unique fibroin gene that provides high tensile strength.</title>
        <authorList>
            <person name="Kono N."/>
            <person name="Nakamura H."/>
            <person name="Ohtoshi R."/>
            <person name="Tomita M."/>
            <person name="Numata K."/>
            <person name="Arakawa K."/>
        </authorList>
    </citation>
    <scope>NUCLEOTIDE SEQUENCE [LARGE SCALE GENOMIC DNA]</scope>
</reference>
<dbReference type="AlphaFoldDB" id="A0A4C1VGR5"/>